<comment type="caution">
    <text evidence="3">The sequence shown here is derived from an EMBL/GenBank/DDBJ whole genome shotgun (WGS) entry which is preliminary data.</text>
</comment>
<evidence type="ECO:0000313" key="3">
    <source>
        <dbReference type="EMBL" id="MED6218451.1"/>
    </source>
</evidence>
<dbReference type="InterPro" id="IPR051504">
    <property type="entry name" value="Plant_metabolite_acyltrans"/>
</dbReference>
<protein>
    <submittedName>
        <fullName evidence="3">Uncharacterized protein</fullName>
    </submittedName>
</protein>
<sequence length="460" mass="51261">MAQWSPSFFKVHQVYQVAPPQGTTTSATLPLTFFDLLWLRLPSTERLYFYQFQNPTISFFDSILPNLKRSLELTLQHFFPLAGNITWPQHSPIPTITYIAGQDSVSLTVSESHEDFNHLCSNLCQVSKFQPLVPRLSISDDKASLLALQVTFFPNSGFCIGITTHHAAFDGNCSTMFMKAWAYTCSKISQTPSMSSWSLPENLTPIFDRSAVKDPKGIAELYANTWLNFGGENNRNLKILETNTEARTEVVKGVFELKPSQIQKLKQYAKSNNLEAKVSTFTVTSSYLLHCLVKAEEPECKKVAFLFNVDCRSRLEPPLGASYFGNCVAIPLILVEKERIEGNDGFLNALKVITEVLYDLENNENGVLNGAENYMLMVQSVVGEGSRLYSPSGSPWFGVYGVDFGFGRPKRVDVASVNKTASFSLSEGSNVDGGIEIGLALDKNHMEAFAALFHREIETF</sequence>
<dbReference type="PANTHER" id="PTHR31625">
    <property type="match status" value="1"/>
</dbReference>
<accession>A0ABU6Z8V4</accession>
<keyword evidence="4" id="KW-1185">Reference proteome</keyword>
<keyword evidence="2" id="KW-0012">Acyltransferase</keyword>
<name>A0ABU6Z8V4_9FABA</name>
<dbReference type="SUPFAM" id="SSF52777">
    <property type="entry name" value="CoA-dependent acyltransferases"/>
    <property type="match status" value="1"/>
</dbReference>
<dbReference type="EMBL" id="JASCZI010271961">
    <property type="protein sequence ID" value="MED6218451.1"/>
    <property type="molecule type" value="Genomic_DNA"/>
</dbReference>
<dbReference type="Proteomes" id="UP001341840">
    <property type="component" value="Unassembled WGS sequence"/>
</dbReference>
<evidence type="ECO:0000256" key="1">
    <source>
        <dbReference type="ARBA" id="ARBA00022679"/>
    </source>
</evidence>
<proteinExistence type="predicted"/>
<dbReference type="InterPro" id="IPR023213">
    <property type="entry name" value="CAT-like_dom_sf"/>
</dbReference>
<gene>
    <name evidence="3" type="ORF">PIB30_026674</name>
</gene>
<dbReference type="Pfam" id="PF02458">
    <property type="entry name" value="Transferase"/>
    <property type="match status" value="1"/>
</dbReference>
<organism evidence="3 4">
    <name type="scientific">Stylosanthes scabra</name>
    <dbReference type="NCBI Taxonomy" id="79078"/>
    <lineage>
        <taxon>Eukaryota</taxon>
        <taxon>Viridiplantae</taxon>
        <taxon>Streptophyta</taxon>
        <taxon>Embryophyta</taxon>
        <taxon>Tracheophyta</taxon>
        <taxon>Spermatophyta</taxon>
        <taxon>Magnoliopsida</taxon>
        <taxon>eudicotyledons</taxon>
        <taxon>Gunneridae</taxon>
        <taxon>Pentapetalae</taxon>
        <taxon>rosids</taxon>
        <taxon>fabids</taxon>
        <taxon>Fabales</taxon>
        <taxon>Fabaceae</taxon>
        <taxon>Papilionoideae</taxon>
        <taxon>50 kb inversion clade</taxon>
        <taxon>dalbergioids sensu lato</taxon>
        <taxon>Dalbergieae</taxon>
        <taxon>Pterocarpus clade</taxon>
        <taxon>Stylosanthes</taxon>
    </lineage>
</organism>
<reference evidence="3 4" key="1">
    <citation type="journal article" date="2023" name="Plants (Basel)">
        <title>Bridging the Gap: Combining Genomics and Transcriptomics Approaches to Understand Stylosanthes scabra, an Orphan Legume from the Brazilian Caatinga.</title>
        <authorList>
            <person name="Ferreira-Neto J.R.C."/>
            <person name="da Silva M.D."/>
            <person name="Binneck E."/>
            <person name="de Melo N.F."/>
            <person name="da Silva R.H."/>
            <person name="de Melo A.L.T.M."/>
            <person name="Pandolfi V."/>
            <person name="Bustamante F.O."/>
            <person name="Brasileiro-Vidal A.C."/>
            <person name="Benko-Iseppon A.M."/>
        </authorList>
    </citation>
    <scope>NUCLEOTIDE SEQUENCE [LARGE SCALE GENOMIC DNA]</scope>
    <source>
        <tissue evidence="3">Leaves</tissue>
    </source>
</reference>
<evidence type="ECO:0000313" key="4">
    <source>
        <dbReference type="Proteomes" id="UP001341840"/>
    </source>
</evidence>
<evidence type="ECO:0000256" key="2">
    <source>
        <dbReference type="ARBA" id="ARBA00023315"/>
    </source>
</evidence>
<keyword evidence="1" id="KW-0808">Transferase</keyword>
<dbReference type="Gene3D" id="3.30.559.10">
    <property type="entry name" value="Chloramphenicol acetyltransferase-like domain"/>
    <property type="match status" value="2"/>
</dbReference>